<organism evidence="1 2">
    <name type="scientific">Striga asiatica</name>
    <name type="common">Asiatic witchweed</name>
    <name type="synonym">Buchnera asiatica</name>
    <dbReference type="NCBI Taxonomy" id="4170"/>
    <lineage>
        <taxon>Eukaryota</taxon>
        <taxon>Viridiplantae</taxon>
        <taxon>Streptophyta</taxon>
        <taxon>Embryophyta</taxon>
        <taxon>Tracheophyta</taxon>
        <taxon>Spermatophyta</taxon>
        <taxon>Magnoliopsida</taxon>
        <taxon>eudicotyledons</taxon>
        <taxon>Gunneridae</taxon>
        <taxon>Pentapetalae</taxon>
        <taxon>asterids</taxon>
        <taxon>lamiids</taxon>
        <taxon>Lamiales</taxon>
        <taxon>Orobanchaceae</taxon>
        <taxon>Buchnereae</taxon>
        <taxon>Striga</taxon>
    </lineage>
</organism>
<comment type="caution">
    <text evidence="1">The sequence shown here is derived from an EMBL/GenBank/DDBJ whole genome shotgun (WGS) entry which is preliminary data.</text>
</comment>
<evidence type="ECO:0000313" key="2">
    <source>
        <dbReference type="Proteomes" id="UP000325081"/>
    </source>
</evidence>
<keyword evidence="2" id="KW-1185">Reference proteome</keyword>
<evidence type="ECO:0000313" key="1">
    <source>
        <dbReference type="EMBL" id="GER27033.1"/>
    </source>
</evidence>
<dbReference type="Proteomes" id="UP000325081">
    <property type="component" value="Unassembled WGS sequence"/>
</dbReference>
<proteinExistence type="predicted"/>
<dbReference type="AlphaFoldDB" id="A0A5A7P2H9"/>
<name>A0A5A7P2H9_STRAF</name>
<accession>A0A5A7P2H9</accession>
<protein>
    <submittedName>
        <fullName evidence="1">ENTH/VHS family protein</fullName>
    </submittedName>
</protein>
<dbReference type="OrthoDB" id="4033880at2759"/>
<dbReference type="EMBL" id="BKCP01001447">
    <property type="protein sequence ID" value="GER27033.1"/>
    <property type="molecule type" value="Genomic_DNA"/>
</dbReference>
<reference evidence="2" key="1">
    <citation type="journal article" date="2019" name="Curr. Biol.">
        <title>Genome Sequence of Striga asiatica Provides Insight into the Evolution of Plant Parasitism.</title>
        <authorList>
            <person name="Yoshida S."/>
            <person name="Kim S."/>
            <person name="Wafula E.K."/>
            <person name="Tanskanen J."/>
            <person name="Kim Y.M."/>
            <person name="Honaas L."/>
            <person name="Yang Z."/>
            <person name="Spallek T."/>
            <person name="Conn C.E."/>
            <person name="Ichihashi Y."/>
            <person name="Cheong K."/>
            <person name="Cui S."/>
            <person name="Der J.P."/>
            <person name="Gundlach H."/>
            <person name="Jiao Y."/>
            <person name="Hori C."/>
            <person name="Ishida J.K."/>
            <person name="Kasahara H."/>
            <person name="Kiba T."/>
            <person name="Kim M.S."/>
            <person name="Koo N."/>
            <person name="Laohavisit A."/>
            <person name="Lee Y.H."/>
            <person name="Lumba S."/>
            <person name="McCourt P."/>
            <person name="Mortimer J.C."/>
            <person name="Mutuku J.M."/>
            <person name="Nomura T."/>
            <person name="Sasaki-Sekimoto Y."/>
            <person name="Seto Y."/>
            <person name="Wang Y."/>
            <person name="Wakatake T."/>
            <person name="Sakakibara H."/>
            <person name="Demura T."/>
            <person name="Yamaguchi S."/>
            <person name="Yoneyama K."/>
            <person name="Manabe R.I."/>
            <person name="Nelson D.C."/>
            <person name="Schulman A.H."/>
            <person name="Timko M.P."/>
            <person name="dePamphilis C.W."/>
            <person name="Choi D."/>
            <person name="Shirasu K."/>
        </authorList>
    </citation>
    <scope>NUCLEOTIDE SEQUENCE [LARGE SCALE GENOMIC DNA]</scope>
    <source>
        <strain evidence="2">cv. UVA1</strain>
    </source>
</reference>
<gene>
    <name evidence="1" type="ORF">STAS_02712</name>
</gene>
<sequence length="277" mass="30995">MQHSNFEDMTGFGGRPMTLSALTVPFLTAMRSSIFQMKTRDEIVIRSCLPIGEIDRFCGCSSSGHYRLGLQLVSVTSHDQRCRHGDEMLQTTDVTLPSTTGSTITRGLTTRALVDAQGSTEYEGLSRFNDEGWSEYEGPPIIYEGYLVTNGSERALNDFGEHTFQISSLTGFEVQEISDIGVAHRDKYFGVSSFGITYMYGAASFSGSYFKRNDQYRSLGNSVASYDNYERKSILNVVMIYTRRMPIQRRGQIFVGDNLGKDEIVSESKANPFRQGK</sequence>